<name>A0A7X5LNI1_9ALTE</name>
<dbReference type="EMBL" id="JAAAWN010000025">
    <property type="protein sequence ID" value="NDV92592.1"/>
    <property type="molecule type" value="Genomic_DNA"/>
</dbReference>
<evidence type="ECO:0000256" key="2">
    <source>
        <dbReference type="ARBA" id="ARBA00074555"/>
    </source>
</evidence>
<dbReference type="NCBIfam" id="TIGR03558">
    <property type="entry name" value="oxido_grp_1"/>
    <property type="match status" value="1"/>
</dbReference>
<evidence type="ECO:0000259" key="3">
    <source>
        <dbReference type="Pfam" id="PF00296"/>
    </source>
</evidence>
<dbReference type="GO" id="GO:0005829">
    <property type="term" value="C:cytosol"/>
    <property type="evidence" value="ECO:0007669"/>
    <property type="project" value="TreeGrafter"/>
</dbReference>
<keyword evidence="4" id="KW-0560">Oxidoreductase</keyword>
<protein>
    <recommendedName>
        <fullName evidence="2">Luciferase-like monooxygenase</fullName>
    </recommendedName>
</protein>
<comment type="caution">
    <text evidence="4">The sequence shown here is derived from an EMBL/GenBank/DDBJ whole genome shotgun (WGS) entry which is preliminary data.</text>
</comment>
<dbReference type="Proteomes" id="UP000470213">
    <property type="component" value="Unassembled WGS sequence"/>
</dbReference>
<dbReference type="SUPFAM" id="SSF51679">
    <property type="entry name" value="Bacterial luciferase-like"/>
    <property type="match status" value="1"/>
</dbReference>
<dbReference type="GO" id="GO:0016705">
    <property type="term" value="F:oxidoreductase activity, acting on paired donors, with incorporation or reduction of molecular oxygen"/>
    <property type="evidence" value="ECO:0007669"/>
    <property type="project" value="InterPro"/>
</dbReference>
<gene>
    <name evidence="4" type="ORF">GTH32_15565</name>
</gene>
<accession>A0A7X5LNI1</accession>
<sequence>MKIPFSVLDLAPISEGESIARALDNSKQLAIQAEQCGYRRVWLAEHHGMKGVASSATAVVLTHIANATTHIRVGSGGIMLPNHAPLVIAEQFGTLATLFPQRIDLGLGRAPGTDMATAKALRRNLNNDVDNYPDDILTLQHYLGTPEQRQSIVAVPGANTHVPLWLLGSSLYSAQLAARLGLPYSFASHFAPDALFDAIHVYRSMFSASAQCEKPYTMVGVMAVVADTEEQAKYLFTSVQQQFIAMRRGGNQPFAKPVDDINAICSPTDKAMLDNILRYAVVGTKETVAQKLAQFIETTEADELIVSTPIHDIKARLKSIKLLSEIDLMANKDSYTVE</sequence>
<dbReference type="InterPro" id="IPR036661">
    <property type="entry name" value="Luciferase-like_sf"/>
</dbReference>
<dbReference type="PANTHER" id="PTHR30137">
    <property type="entry name" value="LUCIFERASE-LIKE MONOOXYGENASE"/>
    <property type="match status" value="1"/>
</dbReference>
<organism evidence="4 5">
    <name type="scientific">Alteromonas profundi</name>
    <dbReference type="NCBI Taxonomy" id="2696062"/>
    <lineage>
        <taxon>Bacteria</taxon>
        <taxon>Pseudomonadati</taxon>
        <taxon>Pseudomonadota</taxon>
        <taxon>Gammaproteobacteria</taxon>
        <taxon>Alteromonadales</taxon>
        <taxon>Alteromonadaceae</taxon>
        <taxon>Alteromonas/Salinimonas group</taxon>
        <taxon>Alteromonas</taxon>
    </lineage>
</organism>
<proteinExistence type="predicted"/>
<dbReference type="Gene3D" id="3.20.20.30">
    <property type="entry name" value="Luciferase-like domain"/>
    <property type="match status" value="1"/>
</dbReference>
<evidence type="ECO:0000313" key="5">
    <source>
        <dbReference type="Proteomes" id="UP000470213"/>
    </source>
</evidence>
<dbReference type="InterPro" id="IPR011251">
    <property type="entry name" value="Luciferase-like_dom"/>
</dbReference>
<evidence type="ECO:0000313" key="4">
    <source>
        <dbReference type="EMBL" id="NDV92592.1"/>
    </source>
</evidence>
<comment type="similarity">
    <text evidence="1">To bacterial alkanal monooxygenase alpha and beta chains.</text>
</comment>
<dbReference type="RefSeq" id="WP_163087450.1">
    <property type="nucleotide sequence ID" value="NZ_JAAAWN010000025.1"/>
</dbReference>
<feature type="domain" description="Luciferase-like" evidence="3">
    <location>
        <begin position="5"/>
        <end position="298"/>
    </location>
</feature>
<dbReference type="AlphaFoldDB" id="A0A7X5LNI1"/>
<dbReference type="Pfam" id="PF00296">
    <property type="entry name" value="Bac_luciferase"/>
    <property type="match status" value="1"/>
</dbReference>
<evidence type="ECO:0000256" key="1">
    <source>
        <dbReference type="ARBA" id="ARBA00007789"/>
    </source>
</evidence>
<reference evidence="4 5" key="1">
    <citation type="submission" date="2020-01" db="EMBL/GenBank/DDBJ databases">
        <authorList>
            <person name="Chen J."/>
            <person name="Zhu S."/>
            <person name="Yang J."/>
        </authorList>
    </citation>
    <scope>NUCLEOTIDE SEQUENCE [LARGE SCALE GENOMIC DNA]</scope>
    <source>
        <strain evidence="4 5">345S023</strain>
    </source>
</reference>
<dbReference type="InterPro" id="IPR019949">
    <property type="entry name" value="CmoO-like"/>
</dbReference>
<keyword evidence="5" id="KW-1185">Reference proteome</keyword>
<dbReference type="PANTHER" id="PTHR30137:SF6">
    <property type="entry name" value="LUCIFERASE-LIKE MONOOXYGENASE"/>
    <property type="match status" value="1"/>
</dbReference>
<dbReference type="FunFam" id="3.20.20.30:FF:000002">
    <property type="entry name" value="LLM class flavin-dependent oxidoreductase"/>
    <property type="match status" value="1"/>
</dbReference>
<dbReference type="InterPro" id="IPR050766">
    <property type="entry name" value="Bact_Lucif_Oxidored"/>
</dbReference>